<evidence type="ECO:0000313" key="7">
    <source>
        <dbReference type="EMBL" id="RDL31122.1"/>
    </source>
</evidence>
<evidence type="ECO:0000313" key="8">
    <source>
        <dbReference type="Proteomes" id="UP000254866"/>
    </source>
</evidence>
<protein>
    <submittedName>
        <fullName evidence="7">FAD protein</fullName>
    </submittedName>
</protein>
<dbReference type="GO" id="GO:0004497">
    <property type="term" value="F:monooxygenase activity"/>
    <property type="evidence" value="ECO:0007669"/>
    <property type="project" value="UniProtKB-KW"/>
</dbReference>
<name>A0A370TB23_9HELO</name>
<keyword evidence="2" id="KW-0285">Flavoprotein</keyword>
<dbReference type="Gene3D" id="3.50.50.60">
    <property type="entry name" value="FAD/NAD(P)-binding domain"/>
    <property type="match status" value="2"/>
</dbReference>
<dbReference type="RefSeq" id="XP_031865371.1">
    <property type="nucleotide sequence ID" value="XM_032018534.1"/>
</dbReference>
<evidence type="ECO:0000256" key="5">
    <source>
        <dbReference type="ARBA" id="ARBA00023002"/>
    </source>
</evidence>
<comment type="caution">
    <text evidence="7">The sequence shown here is derived from an EMBL/GenBank/DDBJ whole genome shotgun (WGS) entry which is preliminary data.</text>
</comment>
<dbReference type="FunFam" id="3.50.50.60:FF:000228">
    <property type="entry name" value="FAD-containing monooxygenase EthA"/>
    <property type="match status" value="1"/>
</dbReference>
<evidence type="ECO:0000256" key="3">
    <source>
        <dbReference type="ARBA" id="ARBA00022827"/>
    </source>
</evidence>
<dbReference type="PRINTS" id="PR00411">
    <property type="entry name" value="PNDRDTASEI"/>
</dbReference>
<keyword evidence="6" id="KW-0503">Monooxygenase</keyword>
<dbReference type="PANTHER" id="PTHR43872:SF1">
    <property type="entry name" value="MONOOXYGENASE, PUTATIVE (AFU_ORTHOLOGUE AFUA_8G02570)-RELATED"/>
    <property type="match status" value="1"/>
</dbReference>
<dbReference type="OrthoDB" id="66881at2759"/>
<dbReference type="STRING" id="2656787.A0A370TB23"/>
<proteinExistence type="predicted"/>
<keyword evidence="3" id="KW-0274">FAD</keyword>
<evidence type="ECO:0000256" key="2">
    <source>
        <dbReference type="ARBA" id="ARBA00022630"/>
    </source>
</evidence>
<dbReference type="SUPFAM" id="SSF51905">
    <property type="entry name" value="FAD/NAD(P)-binding domain"/>
    <property type="match status" value="1"/>
</dbReference>
<sequence>MGSTTTDPPAAEYDVIIIGAGISGINAAYRLQTELPDYSYTILESRTAIGGTWDLFRYPGIRSDSDLHTFGFPWRPWPNPKAIADGASILEYMNGCAEEFGIDRKIQYEKKLLAAEWSSKEASWTLSVERLSKSECEEKDQNLETFKARFVVFATGYYNYSTPLETNIPNLSDFKGPIVQPQFWPSDLDHANKKIIIIGSGATAITLLPSLAETALKVTMLQRSPSYILTVPAEDPSGSLLRKLFPSWISHRILRWKFLVLPFLFITFCKNFPNAAKKLMRRQTRAQLPSNIPLDPHFNPSYYPWEQRLCICPDGDFYTALRNGKADIVTDTISSVTATGIRTTSGQELEADIIVTATGLKVQLGGGAKVTVDSNPVVFPEKFLWKSTMIEGVPNAAVSIGYTNASWTLGSDTAAFLICRVLKYMRANGFESATPSLSNDRPSSSAVKYKTGGDWKGMRSTPLLNLSSTYLEKAKGDLPKAGNRGPWLPRSNYFFDRWVGVWGDLTSGLSFVGIEKKEV</sequence>
<dbReference type="PANTHER" id="PTHR43872">
    <property type="entry name" value="MONOOXYGENASE, PUTATIVE (AFU_ORTHOLOGUE AFUA_8G02570)-RELATED"/>
    <property type="match status" value="1"/>
</dbReference>
<organism evidence="7 8">
    <name type="scientific">Venustampulla echinocandica</name>
    <dbReference type="NCBI Taxonomy" id="2656787"/>
    <lineage>
        <taxon>Eukaryota</taxon>
        <taxon>Fungi</taxon>
        <taxon>Dikarya</taxon>
        <taxon>Ascomycota</taxon>
        <taxon>Pezizomycotina</taxon>
        <taxon>Leotiomycetes</taxon>
        <taxon>Helotiales</taxon>
        <taxon>Pleuroascaceae</taxon>
        <taxon>Venustampulla</taxon>
    </lineage>
</organism>
<reference evidence="7 8" key="1">
    <citation type="journal article" date="2018" name="IMA Fungus">
        <title>IMA Genome-F 9: Draft genome sequence of Annulohypoxylon stygium, Aspergillus mulundensis, Berkeleyomyces basicola (syn. Thielaviopsis basicola), Ceratocystis smalleyi, two Cercospora beticola strains, Coleophoma cylindrospora, Fusarium fracticaudum, Phialophora cf. hyalina, and Morchella septimelata.</title>
        <authorList>
            <person name="Wingfield B.D."/>
            <person name="Bills G.F."/>
            <person name="Dong Y."/>
            <person name="Huang W."/>
            <person name="Nel W.J."/>
            <person name="Swalarsk-Parry B.S."/>
            <person name="Vaghefi N."/>
            <person name="Wilken P.M."/>
            <person name="An Z."/>
            <person name="de Beer Z.W."/>
            <person name="De Vos L."/>
            <person name="Chen L."/>
            <person name="Duong T.A."/>
            <person name="Gao Y."/>
            <person name="Hammerbacher A."/>
            <person name="Kikkert J.R."/>
            <person name="Li Y."/>
            <person name="Li H."/>
            <person name="Li K."/>
            <person name="Li Q."/>
            <person name="Liu X."/>
            <person name="Ma X."/>
            <person name="Naidoo K."/>
            <person name="Pethybridge S.J."/>
            <person name="Sun J."/>
            <person name="Steenkamp E.T."/>
            <person name="van der Nest M.A."/>
            <person name="van Wyk S."/>
            <person name="Wingfield M.J."/>
            <person name="Xiong C."/>
            <person name="Yue Q."/>
            <person name="Zhang X."/>
        </authorList>
    </citation>
    <scope>NUCLEOTIDE SEQUENCE [LARGE SCALE GENOMIC DNA]</scope>
    <source>
        <strain evidence="7 8">BP 5553</strain>
    </source>
</reference>
<dbReference type="PRINTS" id="PR00368">
    <property type="entry name" value="FADPNR"/>
</dbReference>
<dbReference type="Pfam" id="PF13450">
    <property type="entry name" value="NAD_binding_8"/>
    <property type="match status" value="1"/>
</dbReference>
<keyword evidence="5" id="KW-0560">Oxidoreductase</keyword>
<dbReference type="InterPro" id="IPR051820">
    <property type="entry name" value="FAD-binding_MO"/>
</dbReference>
<dbReference type="InterPro" id="IPR036188">
    <property type="entry name" value="FAD/NAD-bd_sf"/>
</dbReference>
<keyword evidence="4" id="KW-0521">NADP</keyword>
<comment type="cofactor">
    <cofactor evidence="1">
        <name>FAD</name>
        <dbReference type="ChEBI" id="CHEBI:57692"/>
    </cofactor>
</comment>
<dbReference type="Proteomes" id="UP000254866">
    <property type="component" value="Unassembled WGS sequence"/>
</dbReference>
<evidence type="ECO:0000256" key="6">
    <source>
        <dbReference type="ARBA" id="ARBA00023033"/>
    </source>
</evidence>
<gene>
    <name evidence="7" type="ORF">BP5553_09911</name>
</gene>
<dbReference type="AlphaFoldDB" id="A0A370TB23"/>
<keyword evidence="8" id="KW-1185">Reference proteome</keyword>
<evidence type="ECO:0000256" key="1">
    <source>
        <dbReference type="ARBA" id="ARBA00001974"/>
    </source>
</evidence>
<dbReference type="GeneID" id="43602760"/>
<dbReference type="EMBL" id="NPIC01000013">
    <property type="protein sequence ID" value="RDL31122.1"/>
    <property type="molecule type" value="Genomic_DNA"/>
</dbReference>
<evidence type="ECO:0000256" key="4">
    <source>
        <dbReference type="ARBA" id="ARBA00022857"/>
    </source>
</evidence>
<accession>A0A370TB23</accession>